<evidence type="ECO:0000313" key="3">
    <source>
        <dbReference type="Proteomes" id="UP000219435"/>
    </source>
</evidence>
<dbReference type="EMBL" id="OBQI01000004">
    <property type="protein sequence ID" value="SOC50185.1"/>
    <property type="molecule type" value="Genomic_DNA"/>
</dbReference>
<name>A0A285V7U2_9ACTN</name>
<proteinExistence type="predicted"/>
<dbReference type="AlphaFoldDB" id="A0A285V7U2"/>
<dbReference type="Proteomes" id="UP000219435">
    <property type="component" value="Unassembled WGS sequence"/>
</dbReference>
<evidence type="ECO:0000256" key="1">
    <source>
        <dbReference type="SAM" id="MobiDB-lite"/>
    </source>
</evidence>
<keyword evidence="3" id="KW-1185">Reference proteome</keyword>
<dbReference type="InterPro" id="IPR025447">
    <property type="entry name" value="DUF4192"/>
</dbReference>
<gene>
    <name evidence="2" type="ORF">SAMN05660748_2926</name>
</gene>
<dbReference type="Pfam" id="PF13830">
    <property type="entry name" value="DUF4192"/>
    <property type="match status" value="1"/>
</dbReference>
<dbReference type="RefSeq" id="WP_097195749.1">
    <property type="nucleotide sequence ID" value="NZ_OBQI01000004.1"/>
</dbReference>
<feature type="region of interest" description="Disordered" evidence="1">
    <location>
        <begin position="1"/>
        <end position="26"/>
    </location>
</feature>
<evidence type="ECO:0000313" key="2">
    <source>
        <dbReference type="EMBL" id="SOC50185.1"/>
    </source>
</evidence>
<evidence type="ECO:0008006" key="4">
    <source>
        <dbReference type="Google" id="ProtNLM"/>
    </source>
</evidence>
<organism evidence="2 3">
    <name type="scientific">Blastococcus aggregatus</name>
    <dbReference type="NCBI Taxonomy" id="38502"/>
    <lineage>
        <taxon>Bacteria</taxon>
        <taxon>Bacillati</taxon>
        <taxon>Actinomycetota</taxon>
        <taxon>Actinomycetes</taxon>
        <taxon>Geodermatophilales</taxon>
        <taxon>Geodermatophilaceae</taxon>
        <taxon>Blastococcus</taxon>
    </lineage>
</organism>
<accession>A0A285V7U2</accession>
<dbReference type="OrthoDB" id="3264463at2"/>
<reference evidence="3" key="1">
    <citation type="submission" date="2017-08" db="EMBL/GenBank/DDBJ databases">
        <authorList>
            <person name="Varghese N."/>
            <person name="Submissions S."/>
        </authorList>
    </citation>
    <scope>NUCLEOTIDE SEQUENCE [LARGE SCALE GENOMIC DNA]</scope>
    <source>
        <strain evidence="3">DSM 4725</strain>
    </source>
</reference>
<sequence length="363" mass="37266">MPLPGPADPAPFPPSAAPGSWGPPPPVTVRIGDAGELAAGLPQLLGYHPRESVVLVALAGESGYRVGLTARADLPPAEHDGALASMLACYLATDGPRAALAFVVSEVPDESDVGLPHRPLVHELVLALDAVGIPLEQAVLVRDGRWWDFDCPGACCAPGGGTPLPDEVGELAAVAVASGTVVAADRDALAARLAPLGEAAQTAMEGTVLRVGAEGPVARSAARRRIRSAVARSRPGRDQERPGDEEVARIAWSLRQPQVRDWALLLSLGEDAAAAEALWTECTRRAPSPLDAFPASLVAVCAWLRGDGALANIALDRALDSEPGNSLAGLLQDALAACVAPRELRALLVEAGRAAGVTGAPGR</sequence>
<protein>
    <recommendedName>
        <fullName evidence="4">DUF4192 domain-containing protein</fullName>
    </recommendedName>
</protein>